<keyword evidence="2" id="KW-1185">Reference proteome</keyword>
<name>A0ABV6S843_9SPHN</name>
<protein>
    <submittedName>
        <fullName evidence="1">Uncharacterized protein</fullName>
    </submittedName>
</protein>
<dbReference type="EMBL" id="JBHLTM010000048">
    <property type="protein sequence ID" value="MFC0685409.1"/>
    <property type="molecule type" value="Genomic_DNA"/>
</dbReference>
<dbReference type="RefSeq" id="WP_267223623.1">
    <property type="nucleotide sequence ID" value="NZ_JAPCWC010000025.1"/>
</dbReference>
<organism evidence="1 2">
    <name type="scientific">Novosphingobium clariflavum</name>
    <dbReference type="NCBI Taxonomy" id="2029884"/>
    <lineage>
        <taxon>Bacteria</taxon>
        <taxon>Pseudomonadati</taxon>
        <taxon>Pseudomonadota</taxon>
        <taxon>Alphaproteobacteria</taxon>
        <taxon>Sphingomonadales</taxon>
        <taxon>Sphingomonadaceae</taxon>
        <taxon>Novosphingobium</taxon>
    </lineage>
</organism>
<sequence length="41" mass="4184">MAAGNGETLDIGRDLGVPVTAYATPHGTIEGDVAHVSLDFD</sequence>
<gene>
    <name evidence="1" type="ORF">ACFFF8_12445</name>
</gene>
<evidence type="ECO:0000313" key="1">
    <source>
        <dbReference type="EMBL" id="MFC0685409.1"/>
    </source>
</evidence>
<reference evidence="1 2" key="1">
    <citation type="submission" date="2024-09" db="EMBL/GenBank/DDBJ databases">
        <authorList>
            <person name="Sun Q."/>
            <person name="Mori K."/>
        </authorList>
    </citation>
    <scope>NUCLEOTIDE SEQUENCE [LARGE SCALE GENOMIC DNA]</scope>
    <source>
        <strain evidence="1 2">CICC 11035S</strain>
    </source>
</reference>
<proteinExistence type="predicted"/>
<comment type="caution">
    <text evidence="1">The sequence shown here is derived from an EMBL/GenBank/DDBJ whole genome shotgun (WGS) entry which is preliminary data.</text>
</comment>
<evidence type="ECO:0000313" key="2">
    <source>
        <dbReference type="Proteomes" id="UP001589858"/>
    </source>
</evidence>
<dbReference type="Proteomes" id="UP001589858">
    <property type="component" value="Unassembled WGS sequence"/>
</dbReference>
<accession>A0ABV6S843</accession>